<protein>
    <submittedName>
        <fullName evidence="2">Phage protein</fullName>
    </submittedName>
</protein>
<dbReference type="OrthoDB" id="3398267at2"/>
<dbReference type="RefSeq" id="WP_052138706.1">
    <property type="nucleotide sequence ID" value="NZ_BJMC01000009.1"/>
</dbReference>
<dbReference type="HOGENOM" id="CLU_067313_0_0_11"/>
<dbReference type="GeneID" id="96610170"/>
<evidence type="ECO:0000313" key="3">
    <source>
        <dbReference type="Proteomes" id="UP000030300"/>
    </source>
</evidence>
<gene>
    <name evidence="2" type="ORF">KR76_15050</name>
</gene>
<sequence>MSDPTDMALDGPLLIDTINPPAVEGRPMDHRKQPKKKDRGPIPARQGNGYYADHTTGDRLRSVTTILGGGVPKPALIHWAGNMVADSAIGNLPALVAASRNPEQLAELRRWITKAHTRKKDERAEVGGLVHKVIESRLLGTPLPQVIRVGETEWAIDGPELAPFLEHFLRFEDEWQPRWTASEMVVANPEHGWAGTLDYLIGADGRIGDALRAAGWEVDPAGDLMGDTKTGGDWIVPADGGAPHPKILGSGHVHGVYPEAGLQMSAYRQGKVCWLRDGSKAPMPATAEVGVVLHLRPEGYRLYPARCGELEYRYFRHAQMVDEWSSRIASAKADEPVIGKALVPPARPAEAVA</sequence>
<dbReference type="STRING" id="2045.KR76_15050"/>
<proteinExistence type="predicted"/>
<evidence type="ECO:0000256" key="1">
    <source>
        <dbReference type="SAM" id="MobiDB-lite"/>
    </source>
</evidence>
<feature type="region of interest" description="Disordered" evidence="1">
    <location>
        <begin position="1"/>
        <end position="55"/>
    </location>
</feature>
<dbReference type="AlphaFoldDB" id="A0A0C5XB38"/>
<evidence type="ECO:0000313" key="2">
    <source>
        <dbReference type="EMBL" id="AJR18460.1"/>
    </source>
</evidence>
<keyword evidence="3" id="KW-1185">Reference proteome</keyword>
<reference evidence="2 3" key="1">
    <citation type="journal article" date="2015" name="Genome Announc.">
        <title>Complete Genome Sequence of Steroid-Transforming Nocardioides simplex VKM Ac-2033D.</title>
        <authorList>
            <person name="Shtratnikova V.Y."/>
            <person name="Schelkunov M.I."/>
            <person name="Pekov Y.A."/>
            <person name="Fokina V.V."/>
            <person name="Logacheva M.D."/>
            <person name="Sokolov S.L."/>
            <person name="Bragin E.Y."/>
            <person name="Ashapkin V.V."/>
            <person name="Donova M.V."/>
        </authorList>
    </citation>
    <scope>NUCLEOTIDE SEQUENCE [LARGE SCALE GENOMIC DNA]</scope>
    <source>
        <strain evidence="2 3">VKM Ac-2033D</strain>
    </source>
</reference>
<dbReference type="EMBL" id="CP009896">
    <property type="protein sequence ID" value="AJR18460.1"/>
    <property type="molecule type" value="Genomic_DNA"/>
</dbReference>
<dbReference type="Proteomes" id="UP000030300">
    <property type="component" value="Chromosome"/>
</dbReference>
<name>A0A0C5XB38_NOCSI</name>
<accession>A0A0C5XB38</accession>
<organism evidence="2 3">
    <name type="scientific">Nocardioides simplex</name>
    <name type="common">Arthrobacter simplex</name>
    <dbReference type="NCBI Taxonomy" id="2045"/>
    <lineage>
        <taxon>Bacteria</taxon>
        <taxon>Bacillati</taxon>
        <taxon>Actinomycetota</taxon>
        <taxon>Actinomycetes</taxon>
        <taxon>Propionibacteriales</taxon>
        <taxon>Nocardioidaceae</taxon>
        <taxon>Pimelobacter</taxon>
    </lineage>
</organism>
<dbReference type="KEGG" id="psim:KR76_15050"/>